<dbReference type="NCBIfam" id="TIGR00274">
    <property type="entry name" value="N-acetylmuramic acid 6-phosphate etherase"/>
    <property type="match status" value="1"/>
</dbReference>
<dbReference type="SUPFAM" id="SSF53697">
    <property type="entry name" value="SIS domain"/>
    <property type="match status" value="1"/>
</dbReference>
<dbReference type="InterPro" id="IPR040190">
    <property type="entry name" value="MURQ/GCKR"/>
</dbReference>
<dbReference type="PANTHER" id="PTHR10088:SF4">
    <property type="entry name" value="GLUCOKINASE REGULATORY PROTEIN"/>
    <property type="match status" value="1"/>
</dbReference>
<dbReference type="InterPro" id="IPR046348">
    <property type="entry name" value="SIS_dom_sf"/>
</dbReference>
<dbReference type="CDD" id="cd05007">
    <property type="entry name" value="SIS_Etherase"/>
    <property type="match status" value="1"/>
</dbReference>
<comment type="caution">
    <text evidence="5">The sequence shown here is derived from an EMBL/GenBank/DDBJ whole genome shotgun (WGS) entry which is preliminary data.</text>
</comment>
<keyword evidence="6" id="KW-1185">Reference proteome</keyword>
<feature type="domain" description="SIS" evidence="4">
    <location>
        <begin position="42"/>
        <end position="204"/>
    </location>
</feature>
<keyword evidence="2 3" id="KW-0119">Carbohydrate metabolism</keyword>
<dbReference type="Pfam" id="PF22645">
    <property type="entry name" value="GKRP_SIS_N"/>
    <property type="match status" value="1"/>
</dbReference>
<evidence type="ECO:0000313" key="5">
    <source>
        <dbReference type="EMBL" id="GAA0590061.1"/>
    </source>
</evidence>
<dbReference type="PANTHER" id="PTHR10088">
    <property type="entry name" value="GLUCOKINASE REGULATORY PROTEIN"/>
    <property type="match status" value="1"/>
</dbReference>
<sequence>MSYNLDELSVNEILTKINNEDKIVASVVKNAIPQIGPVIEHALLTIKHGGKIVYMGSGTSGRLGILDASECPPTFGVSSDLFKGLIAGGDKAIKFAVEDAEDDIESGGEDVERNLTKNDFLITIAASGRTPYVIGGIIKAKELGIQTAGIVCNADSKISSIVDFPIELLVGEEIINGSTRMKAGTAQKLVLNMISTTSMIKLGKVYRNYMVDVQASNQKLRDRTVDIIQELAGTDERTAKQALELCDGYLKAAVLVSKYNMNKTDVIHILNKFQDNLGKAIKYIDSKNAVN</sequence>
<proteinExistence type="inferred from homology"/>
<comment type="function">
    <text evidence="3">Specifically catalyzes the cleavage of the D-lactyl ether substituent of MurNAc 6-phosphate, producing GlcNAc 6-phosphate and D-lactate.</text>
</comment>
<evidence type="ECO:0000256" key="1">
    <source>
        <dbReference type="ARBA" id="ARBA00023239"/>
    </source>
</evidence>
<dbReference type="EMBL" id="BAAADS010000001">
    <property type="protein sequence ID" value="GAA0590061.1"/>
    <property type="molecule type" value="Genomic_DNA"/>
</dbReference>
<comment type="miscellaneous">
    <text evidence="3">A lyase-type mechanism (elimination/hydration) is suggested for the cleavage of the lactyl ether bond of MurNAc 6-phosphate, with the formation of an alpha,beta-unsaturated aldehyde intermediate with (E)-stereochemistry, followed by the syn addition of water to give product.</text>
</comment>
<feature type="active site" description="Proton donor" evidence="3">
    <location>
        <position position="70"/>
    </location>
</feature>
<dbReference type="Gene3D" id="1.10.8.1080">
    <property type="match status" value="1"/>
</dbReference>
<feature type="active site" evidence="3">
    <location>
        <position position="101"/>
    </location>
</feature>
<protein>
    <recommendedName>
        <fullName evidence="3">N-acetylmuramic acid 6-phosphate etherase</fullName>
        <shortName evidence="3">MurNAc-6-P etherase</shortName>
        <ecNumber evidence="3">4.2.1.126</ecNumber>
    </recommendedName>
    <alternativeName>
        <fullName evidence="3">N-acetylmuramic acid 6-phosphate hydrolase</fullName>
    </alternativeName>
    <alternativeName>
        <fullName evidence="3">N-acetylmuramic acid 6-phosphate lyase</fullName>
    </alternativeName>
</protein>
<dbReference type="NCBIfam" id="NF009222">
    <property type="entry name" value="PRK12570.1"/>
    <property type="match status" value="1"/>
</dbReference>
<comment type="similarity">
    <text evidence="3">Belongs to the GCKR-like family. MurNAc-6-P etherase subfamily.</text>
</comment>
<dbReference type="Pfam" id="PF20741">
    <property type="entry name" value="GKRP-like_C"/>
    <property type="match status" value="1"/>
</dbReference>
<dbReference type="HAMAP" id="MF_00068">
    <property type="entry name" value="MurQ"/>
    <property type="match status" value="1"/>
</dbReference>
<comment type="subunit">
    <text evidence="3">Homodimer.</text>
</comment>
<reference evidence="5 6" key="1">
    <citation type="journal article" date="2019" name="Int. J. Syst. Evol. Microbiol.">
        <title>The Global Catalogue of Microorganisms (GCM) 10K type strain sequencing project: providing services to taxonomists for standard genome sequencing and annotation.</title>
        <authorList>
            <consortium name="The Broad Institute Genomics Platform"/>
            <consortium name="The Broad Institute Genome Sequencing Center for Infectious Disease"/>
            <person name="Wu L."/>
            <person name="Ma J."/>
        </authorList>
    </citation>
    <scope>NUCLEOTIDE SEQUENCE [LARGE SCALE GENOMIC DNA]</scope>
    <source>
        <strain evidence="5 6">JCM 15395</strain>
    </source>
</reference>
<dbReference type="InterPro" id="IPR005488">
    <property type="entry name" value="Etherase_MurQ"/>
</dbReference>
<evidence type="ECO:0000313" key="6">
    <source>
        <dbReference type="Proteomes" id="UP001500866"/>
    </source>
</evidence>
<name>A0ABN1FG91_9BACI</name>
<dbReference type="NCBIfam" id="NF003915">
    <property type="entry name" value="PRK05441.1"/>
    <property type="match status" value="1"/>
</dbReference>
<dbReference type="Gene3D" id="3.40.50.10490">
    <property type="entry name" value="Glucose-6-phosphate isomerase like protein, domain 1"/>
    <property type="match status" value="1"/>
</dbReference>
<organism evidence="5 6">
    <name type="scientific">Virgibacillus siamensis</name>
    <dbReference type="NCBI Taxonomy" id="480071"/>
    <lineage>
        <taxon>Bacteria</taxon>
        <taxon>Bacillati</taxon>
        <taxon>Bacillota</taxon>
        <taxon>Bacilli</taxon>
        <taxon>Bacillales</taxon>
        <taxon>Bacillaceae</taxon>
        <taxon>Virgibacillus</taxon>
    </lineage>
</organism>
<dbReference type="Proteomes" id="UP001500866">
    <property type="component" value="Unassembled WGS sequence"/>
</dbReference>
<comment type="catalytic activity">
    <reaction evidence="3">
        <text>N-acetyl-D-muramate 6-phosphate + H2O = N-acetyl-D-glucosamine 6-phosphate + (R)-lactate</text>
        <dbReference type="Rhea" id="RHEA:26410"/>
        <dbReference type="ChEBI" id="CHEBI:15377"/>
        <dbReference type="ChEBI" id="CHEBI:16004"/>
        <dbReference type="ChEBI" id="CHEBI:57513"/>
        <dbReference type="ChEBI" id="CHEBI:58722"/>
        <dbReference type="EC" id="4.2.1.126"/>
    </reaction>
</comment>
<evidence type="ECO:0000256" key="2">
    <source>
        <dbReference type="ARBA" id="ARBA00023277"/>
    </source>
</evidence>
<evidence type="ECO:0000259" key="4">
    <source>
        <dbReference type="PROSITE" id="PS51464"/>
    </source>
</evidence>
<accession>A0ABN1FG91</accession>
<keyword evidence="1 3" id="KW-0456">Lyase</keyword>
<comment type="pathway">
    <text evidence="3">Amino-sugar metabolism; N-acetylmuramate degradation.</text>
</comment>
<dbReference type="EC" id="4.2.1.126" evidence="3"/>
<dbReference type="InterPro" id="IPR001347">
    <property type="entry name" value="SIS_dom"/>
</dbReference>
<dbReference type="PROSITE" id="PS51464">
    <property type="entry name" value="SIS"/>
    <property type="match status" value="1"/>
</dbReference>
<gene>
    <name evidence="3 5" type="primary">murQ</name>
    <name evidence="5" type="ORF">GCM10009001_02520</name>
</gene>
<evidence type="ECO:0000256" key="3">
    <source>
        <dbReference type="HAMAP-Rule" id="MF_00068"/>
    </source>
</evidence>